<dbReference type="Proteomes" id="UP001374535">
    <property type="component" value="Chromosome 4"/>
</dbReference>
<feature type="signal peptide" evidence="1">
    <location>
        <begin position="1"/>
        <end position="16"/>
    </location>
</feature>
<sequence length="104" mass="11959">MCNCLFLFIHYIGARANKYIAGWGVELWSTPLCYIEFELLVEELLMSDSIMKVVGMNFNFIEILFIGTCSHLVPVYVGSFTCVVELVNKMSISYIDCTNFLFFQ</sequence>
<protein>
    <submittedName>
        <fullName evidence="2">Uncharacterized protein</fullName>
    </submittedName>
</protein>
<dbReference type="AlphaFoldDB" id="A0AAQ3S2N3"/>
<proteinExistence type="predicted"/>
<dbReference type="EMBL" id="CP144697">
    <property type="protein sequence ID" value="WVZ14208.1"/>
    <property type="molecule type" value="Genomic_DNA"/>
</dbReference>
<keyword evidence="3" id="KW-1185">Reference proteome</keyword>
<gene>
    <name evidence="2" type="ORF">V8G54_011774</name>
</gene>
<evidence type="ECO:0000256" key="1">
    <source>
        <dbReference type="SAM" id="SignalP"/>
    </source>
</evidence>
<keyword evidence="1" id="KW-0732">Signal</keyword>
<organism evidence="2 3">
    <name type="scientific">Vigna mungo</name>
    <name type="common">Black gram</name>
    <name type="synonym">Phaseolus mungo</name>
    <dbReference type="NCBI Taxonomy" id="3915"/>
    <lineage>
        <taxon>Eukaryota</taxon>
        <taxon>Viridiplantae</taxon>
        <taxon>Streptophyta</taxon>
        <taxon>Embryophyta</taxon>
        <taxon>Tracheophyta</taxon>
        <taxon>Spermatophyta</taxon>
        <taxon>Magnoliopsida</taxon>
        <taxon>eudicotyledons</taxon>
        <taxon>Gunneridae</taxon>
        <taxon>Pentapetalae</taxon>
        <taxon>rosids</taxon>
        <taxon>fabids</taxon>
        <taxon>Fabales</taxon>
        <taxon>Fabaceae</taxon>
        <taxon>Papilionoideae</taxon>
        <taxon>50 kb inversion clade</taxon>
        <taxon>NPAAA clade</taxon>
        <taxon>indigoferoid/millettioid clade</taxon>
        <taxon>Phaseoleae</taxon>
        <taxon>Vigna</taxon>
    </lineage>
</organism>
<evidence type="ECO:0000313" key="3">
    <source>
        <dbReference type="Proteomes" id="UP001374535"/>
    </source>
</evidence>
<evidence type="ECO:0000313" key="2">
    <source>
        <dbReference type="EMBL" id="WVZ14208.1"/>
    </source>
</evidence>
<reference evidence="2 3" key="1">
    <citation type="journal article" date="2023" name="Life. Sci Alliance">
        <title>Evolutionary insights into 3D genome organization and epigenetic landscape of Vigna mungo.</title>
        <authorList>
            <person name="Junaid A."/>
            <person name="Singh B."/>
            <person name="Bhatia S."/>
        </authorList>
    </citation>
    <scope>NUCLEOTIDE SEQUENCE [LARGE SCALE GENOMIC DNA]</scope>
    <source>
        <strain evidence="2">Urdbean</strain>
    </source>
</reference>
<name>A0AAQ3S2N3_VIGMU</name>
<accession>A0AAQ3S2N3</accession>
<feature type="chain" id="PRO_5042817026" evidence="1">
    <location>
        <begin position="17"/>
        <end position="104"/>
    </location>
</feature>